<dbReference type="WBParaSite" id="BTMF_0001473001-mRNA-1">
    <property type="protein sequence ID" value="BTMF_0001473001-mRNA-1"/>
    <property type="gene ID" value="BTMF_0001473001"/>
</dbReference>
<evidence type="ECO:0000256" key="1">
    <source>
        <dbReference type="SAM" id="Phobius"/>
    </source>
</evidence>
<dbReference type="EMBL" id="UZAG01019417">
    <property type="protein sequence ID" value="VDO43654.1"/>
    <property type="molecule type" value="Genomic_DNA"/>
</dbReference>
<evidence type="ECO:0000313" key="2">
    <source>
        <dbReference type="EMBL" id="VDO43654.1"/>
    </source>
</evidence>
<name>A0A0R3R3Z0_9BILA</name>
<keyword evidence="1" id="KW-1133">Transmembrane helix</keyword>
<keyword evidence="1" id="KW-0812">Transmembrane</keyword>
<organism evidence="4">
    <name type="scientific">Brugia timori</name>
    <dbReference type="NCBI Taxonomy" id="42155"/>
    <lineage>
        <taxon>Eukaryota</taxon>
        <taxon>Metazoa</taxon>
        <taxon>Ecdysozoa</taxon>
        <taxon>Nematoda</taxon>
        <taxon>Chromadorea</taxon>
        <taxon>Rhabditida</taxon>
        <taxon>Spirurina</taxon>
        <taxon>Spiruromorpha</taxon>
        <taxon>Filarioidea</taxon>
        <taxon>Onchocercidae</taxon>
        <taxon>Brugia</taxon>
    </lineage>
</organism>
<reference evidence="4" key="1">
    <citation type="submission" date="2017-02" db="UniProtKB">
        <authorList>
            <consortium name="WormBaseParasite"/>
        </authorList>
    </citation>
    <scope>IDENTIFICATION</scope>
</reference>
<protein>
    <submittedName>
        <fullName evidence="2 4">Uncharacterized protein</fullName>
    </submittedName>
</protein>
<gene>
    <name evidence="2" type="ORF">BTMF_LOCUS12728</name>
</gene>
<keyword evidence="1" id="KW-0472">Membrane</keyword>
<feature type="transmembrane region" description="Helical" evidence="1">
    <location>
        <begin position="86"/>
        <end position="110"/>
    </location>
</feature>
<evidence type="ECO:0000313" key="3">
    <source>
        <dbReference type="Proteomes" id="UP000280834"/>
    </source>
</evidence>
<proteinExistence type="predicted"/>
<dbReference type="AlphaFoldDB" id="A0A0R3R3Z0"/>
<dbReference type="Proteomes" id="UP000280834">
    <property type="component" value="Unassembled WGS sequence"/>
</dbReference>
<reference evidence="2 3" key="2">
    <citation type="submission" date="2018-11" db="EMBL/GenBank/DDBJ databases">
        <authorList>
            <consortium name="Pathogen Informatics"/>
        </authorList>
    </citation>
    <scope>NUCLEOTIDE SEQUENCE [LARGE SCALE GENOMIC DNA]</scope>
</reference>
<keyword evidence="3" id="KW-1185">Reference proteome</keyword>
<evidence type="ECO:0000313" key="4">
    <source>
        <dbReference type="WBParaSite" id="BTMF_0001473001-mRNA-1"/>
    </source>
</evidence>
<accession>A0A0R3R3Z0</accession>
<sequence>MNDQEKPKRKDHPNSGEKVHIIFDQFIQYLYSLAIVQQILYMYNGVKYSSKNVEKTLDRVEEGFKVAYIHSLDLYNRYRQTNMNGIFSSFFFLNLTILIAIITMLFNAILNGKEALEHASKTTSNAQATARQMVTDLSEKVQQISRASTEKAEEQANRILDGANRVAHLTMGISDESDDIEKTPWSRFQDLSHRILENSKSRVEGLYWTQFDAQSIVECLRNSISLADMVRKNKSWVAGKVGELWTSLDELKVSLEMEGERLKKNPEEMLMRYLQRTSSILPERLRILEETTGKVLNEQATSKLVALISYIEKLNEKLMEADNVHELKDEVLKEAHDRLVDLLQWLTDHIDFSDSTHTENLESVNDGSTN</sequence>